<accession>A0A917TSH1</accession>
<dbReference type="EMBL" id="BMPI01000018">
    <property type="protein sequence ID" value="GGM34962.1"/>
    <property type="molecule type" value="Genomic_DNA"/>
</dbReference>
<dbReference type="GO" id="GO:0046677">
    <property type="term" value="P:response to antibiotic"/>
    <property type="evidence" value="ECO:0007669"/>
    <property type="project" value="UniProtKB-KW"/>
</dbReference>
<dbReference type="GO" id="GO:0005524">
    <property type="term" value="F:ATP binding"/>
    <property type="evidence" value="ECO:0007669"/>
    <property type="project" value="UniProtKB-KW"/>
</dbReference>
<gene>
    <name evidence="11" type="ORF">GCM10007977_040590</name>
</gene>
<keyword evidence="9" id="KW-0046">Antibiotic resistance</keyword>
<keyword evidence="3" id="KW-0813">Transport</keyword>
<keyword evidence="4" id="KW-1003">Cell membrane</keyword>
<dbReference type="RefSeq" id="WP_229835568.1">
    <property type="nucleotide sequence ID" value="NZ_BMPI01000018.1"/>
</dbReference>
<protein>
    <submittedName>
        <fullName evidence="11">Multidrug ABC transporter ATP-binding protein</fullName>
    </submittedName>
</protein>
<keyword evidence="12" id="KW-1185">Reference proteome</keyword>
<dbReference type="GO" id="GO:0016887">
    <property type="term" value="F:ATP hydrolysis activity"/>
    <property type="evidence" value="ECO:0007669"/>
    <property type="project" value="InterPro"/>
</dbReference>
<evidence type="ECO:0000313" key="12">
    <source>
        <dbReference type="Proteomes" id="UP000642070"/>
    </source>
</evidence>
<dbReference type="InterPro" id="IPR003593">
    <property type="entry name" value="AAA+_ATPase"/>
</dbReference>
<keyword evidence="6 11" id="KW-0067">ATP-binding</keyword>
<evidence type="ECO:0000313" key="11">
    <source>
        <dbReference type="EMBL" id="GGM34962.1"/>
    </source>
</evidence>
<evidence type="ECO:0000256" key="9">
    <source>
        <dbReference type="ARBA" id="ARBA00023251"/>
    </source>
</evidence>
<dbReference type="PROSITE" id="PS00211">
    <property type="entry name" value="ABC_TRANSPORTER_1"/>
    <property type="match status" value="1"/>
</dbReference>
<dbReference type="PROSITE" id="PS50893">
    <property type="entry name" value="ABC_TRANSPORTER_2"/>
    <property type="match status" value="1"/>
</dbReference>
<dbReference type="InterPro" id="IPR050763">
    <property type="entry name" value="ABC_transporter_ATP-binding"/>
</dbReference>
<dbReference type="CDD" id="cd03230">
    <property type="entry name" value="ABC_DR_subfamily_A"/>
    <property type="match status" value="1"/>
</dbReference>
<dbReference type="AlphaFoldDB" id="A0A917TSH1"/>
<keyword evidence="5" id="KW-0547">Nucleotide-binding</keyword>
<proteinExistence type="inferred from homology"/>
<evidence type="ECO:0000256" key="8">
    <source>
        <dbReference type="ARBA" id="ARBA00023136"/>
    </source>
</evidence>
<dbReference type="SUPFAM" id="SSF52540">
    <property type="entry name" value="P-loop containing nucleoside triphosphate hydrolases"/>
    <property type="match status" value="1"/>
</dbReference>
<dbReference type="PANTHER" id="PTHR42711">
    <property type="entry name" value="ABC TRANSPORTER ATP-BINDING PROTEIN"/>
    <property type="match status" value="1"/>
</dbReference>
<comment type="similarity">
    <text evidence="2">Belongs to the ABC transporter superfamily.</text>
</comment>
<dbReference type="SMART" id="SM00382">
    <property type="entry name" value="AAA"/>
    <property type="match status" value="1"/>
</dbReference>
<name>A0A917TSH1_9ACTN</name>
<reference evidence="11" key="1">
    <citation type="journal article" date="2014" name="Int. J. Syst. Evol. Microbiol.">
        <title>Complete genome sequence of Corynebacterium casei LMG S-19264T (=DSM 44701T), isolated from a smear-ripened cheese.</title>
        <authorList>
            <consortium name="US DOE Joint Genome Institute (JGI-PGF)"/>
            <person name="Walter F."/>
            <person name="Albersmeier A."/>
            <person name="Kalinowski J."/>
            <person name="Ruckert C."/>
        </authorList>
    </citation>
    <scope>NUCLEOTIDE SEQUENCE</scope>
    <source>
        <strain evidence="11">JCM 19831</strain>
    </source>
</reference>
<evidence type="ECO:0000256" key="1">
    <source>
        <dbReference type="ARBA" id="ARBA00004202"/>
    </source>
</evidence>
<feature type="domain" description="ABC transporter" evidence="10">
    <location>
        <begin position="11"/>
        <end position="237"/>
    </location>
</feature>
<keyword evidence="8" id="KW-0472">Membrane</keyword>
<dbReference type="InterPro" id="IPR027417">
    <property type="entry name" value="P-loop_NTPase"/>
</dbReference>
<evidence type="ECO:0000256" key="7">
    <source>
        <dbReference type="ARBA" id="ARBA00022967"/>
    </source>
</evidence>
<dbReference type="FunFam" id="3.40.50.300:FF:000589">
    <property type="entry name" value="ABC transporter, ATP-binding subunit"/>
    <property type="match status" value="1"/>
</dbReference>
<comment type="subcellular location">
    <subcellularLocation>
        <location evidence="1">Cell membrane</location>
        <topology evidence="1">Peripheral membrane protein</topology>
    </subcellularLocation>
</comment>
<dbReference type="PANTHER" id="PTHR42711:SF5">
    <property type="entry name" value="ABC TRANSPORTER ATP-BINDING PROTEIN NATA"/>
    <property type="match status" value="1"/>
</dbReference>
<dbReference type="Proteomes" id="UP000642070">
    <property type="component" value="Unassembled WGS sequence"/>
</dbReference>
<dbReference type="InterPro" id="IPR017871">
    <property type="entry name" value="ABC_transporter-like_CS"/>
</dbReference>
<dbReference type="Gene3D" id="3.40.50.300">
    <property type="entry name" value="P-loop containing nucleotide triphosphate hydrolases"/>
    <property type="match status" value="1"/>
</dbReference>
<keyword evidence="7" id="KW-1278">Translocase</keyword>
<evidence type="ECO:0000259" key="10">
    <source>
        <dbReference type="PROSITE" id="PS50893"/>
    </source>
</evidence>
<evidence type="ECO:0000256" key="5">
    <source>
        <dbReference type="ARBA" id="ARBA00022741"/>
    </source>
</evidence>
<evidence type="ECO:0000256" key="6">
    <source>
        <dbReference type="ARBA" id="ARBA00022840"/>
    </source>
</evidence>
<organism evidence="11 12">
    <name type="scientific">Dactylosporangium sucinum</name>
    <dbReference type="NCBI Taxonomy" id="1424081"/>
    <lineage>
        <taxon>Bacteria</taxon>
        <taxon>Bacillati</taxon>
        <taxon>Actinomycetota</taxon>
        <taxon>Actinomycetes</taxon>
        <taxon>Micromonosporales</taxon>
        <taxon>Micromonosporaceae</taxon>
        <taxon>Dactylosporangium</taxon>
    </lineage>
</organism>
<evidence type="ECO:0000256" key="2">
    <source>
        <dbReference type="ARBA" id="ARBA00005417"/>
    </source>
</evidence>
<comment type="caution">
    <text evidence="11">The sequence shown here is derived from an EMBL/GenBank/DDBJ whole genome shotgun (WGS) entry which is preliminary data.</text>
</comment>
<dbReference type="GO" id="GO:0005886">
    <property type="term" value="C:plasma membrane"/>
    <property type="evidence" value="ECO:0007669"/>
    <property type="project" value="UniProtKB-SubCell"/>
</dbReference>
<dbReference type="Pfam" id="PF00005">
    <property type="entry name" value="ABC_tran"/>
    <property type="match status" value="1"/>
</dbReference>
<reference evidence="11" key="2">
    <citation type="submission" date="2020-09" db="EMBL/GenBank/DDBJ databases">
        <authorList>
            <person name="Sun Q."/>
            <person name="Ohkuma M."/>
        </authorList>
    </citation>
    <scope>NUCLEOTIDE SEQUENCE</scope>
    <source>
        <strain evidence="11">JCM 19831</strain>
    </source>
</reference>
<evidence type="ECO:0000256" key="3">
    <source>
        <dbReference type="ARBA" id="ARBA00022448"/>
    </source>
</evidence>
<sequence>MSTPQSAGPAVAARGVRKAYGAVQAVDGVSFTVARGEFFGLIGPNGAGKTTLIEILEGLRRADEGEVEVLGLSPWPRNLALLPRLGLQTQHSAFFTRLTAIEHLRTVTALYGVGARRADEVLAMVGLTAKAGTRVDRLSGGQRQRLAIAAALTHDPELLFFDEPTAAVDPQARRSLWELLRELKAMGKTIIYTTHHIDEAEALCDRVAIVDQGRLVALDTPRALVSGLNQPTVVQVPADRLSTEAARGIEGVDAVTLDAAMLSLTTQVPGRVLAAVTDLAGPHDIRTHTASLEDVYLSLTGREYQP</sequence>
<dbReference type="InterPro" id="IPR003439">
    <property type="entry name" value="ABC_transporter-like_ATP-bd"/>
</dbReference>
<evidence type="ECO:0000256" key="4">
    <source>
        <dbReference type="ARBA" id="ARBA00022475"/>
    </source>
</evidence>